<accession>A0A059FV49</accession>
<sequence length="380" mass="42229">MTRVAFFGHDASDAAVRRRVQAMQDDGLDVTGFMMRRREDFQPAWLNIDLGLTRDGAFLQRVRRIFTGARIAAAARDDLARADVIYARNLDMLACAFLAKKHAALDTPVIYESLDVHRLLTRRDPIGAFLRWIEKSLLRRTVGLVVSSPGFLRNHFEPHYRGLYKPFIVENRLAAGSDFGPRPQLSDGPPRVGPLTVGWVGNLRCQRSFDLLCALADAFPDTVKVSLHGQPARGEISVFEPEIDARPNMSYAGRYRAPEDLADIYASLDLVWAGDFMEAGYNSVWLLPNRIYEGGYYATPSIAPADTETAAWIEARSCGFTLAEPLESTLPALVGQLLADQSTIAACRNRLLEQPNEVFIQPNGYLAEVVTRALEGACVR</sequence>
<organism evidence="1 2">
    <name type="scientific">Hyphomonas johnsonii MHS-2</name>
    <dbReference type="NCBI Taxonomy" id="1280950"/>
    <lineage>
        <taxon>Bacteria</taxon>
        <taxon>Pseudomonadati</taxon>
        <taxon>Pseudomonadota</taxon>
        <taxon>Alphaproteobacteria</taxon>
        <taxon>Hyphomonadales</taxon>
        <taxon>Hyphomonadaceae</taxon>
        <taxon>Hyphomonas</taxon>
    </lineage>
</organism>
<dbReference type="AlphaFoldDB" id="A0A059FV49"/>
<dbReference type="STRING" id="1280950.HJO_03870"/>
<dbReference type="PATRIC" id="fig|1280950.3.peg.788"/>
<keyword evidence="2" id="KW-1185">Reference proteome</keyword>
<dbReference type="Proteomes" id="UP000025171">
    <property type="component" value="Unassembled WGS sequence"/>
</dbReference>
<evidence type="ECO:0000313" key="2">
    <source>
        <dbReference type="Proteomes" id="UP000025171"/>
    </source>
</evidence>
<dbReference type="OrthoDB" id="7973140at2"/>
<reference evidence="1 2" key="1">
    <citation type="journal article" date="2014" name="Antonie Van Leeuwenhoek">
        <title>Hyphomonas beringensis sp. nov. and Hyphomonas chukchiensis sp. nov., isolated from surface seawater of the Bering Sea and Chukchi Sea.</title>
        <authorList>
            <person name="Li C."/>
            <person name="Lai Q."/>
            <person name="Li G."/>
            <person name="Dong C."/>
            <person name="Wang J."/>
            <person name="Liao Y."/>
            <person name="Shao Z."/>
        </authorList>
    </citation>
    <scope>NUCLEOTIDE SEQUENCE [LARGE SCALE GENOMIC DNA]</scope>
    <source>
        <strain evidence="1 2">MHS-2</strain>
    </source>
</reference>
<dbReference type="eggNOG" id="COG0438">
    <property type="taxonomic scope" value="Bacteria"/>
</dbReference>
<comment type="caution">
    <text evidence="1">The sequence shown here is derived from an EMBL/GenBank/DDBJ whole genome shotgun (WGS) entry which is preliminary data.</text>
</comment>
<name>A0A059FV49_9PROT</name>
<keyword evidence="1" id="KW-0808">Transferase</keyword>
<protein>
    <submittedName>
        <fullName evidence="1">Putative glycosyl transferase</fullName>
    </submittedName>
</protein>
<gene>
    <name evidence="1" type="ORF">HJO_03870</name>
</gene>
<dbReference type="GO" id="GO:0016740">
    <property type="term" value="F:transferase activity"/>
    <property type="evidence" value="ECO:0007669"/>
    <property type="project" value="UniProtKB-KW"/>
</dbReference>
<dbReference type="EMBL" id="ARYK01000001">
    <property type="protein sequence ID" value="KCZ94482.1"/>
    <property type="molecule type" value="Genomic_DNA"/>
</dbReference>
<proteinExistence type="predicted"/>
<evidence type="ECO:0000313" key="1">
    <source>
        <dbReference type="EMBL" id="KCZ94482.1"/>
    </source>
</evidence>
<dbReference type="RefSeq" id="WP_051618145.1">
    <property type="nucleotide sequence ID" value="NZ_ARYK01000001.1"/>
</dbReference>
<dbReference type="SUPFAM" id="SSF53756">
    <property type="entry name" value="UDP-Glycosyltransferase/glycogen phosphorylase"/>
    <property type="match status" value="1"/>
</dbReference>